<comment type="caution">
    <text evidence="1">The sequence shown here is derived from an EMBL/GenBank/DDBJ whole genome shotgun (WGS) entry which is preliminary data.</text>
</comment>
<proteinExistence type="predicted"/>
<dbReference type="Proteomes" id="UP000266673">
    <property type="component" value="Unassembled WGS sequence"/>
</dbReference>
<name>A0A397UPT6_9GLOM</name>
<accession>A0A397UPT6</accession>
<sequence>MTNTFHKVKVNIAGVEAYPSGRAQPFAGGLPIVYVLQVKVNIAGVEAYPSGRAQPFAGGLPIGNNVPAIQMNELSLFPTFSLIPSRHLRGAS</sequence>
<dbReference type="AlphaFoldDB" id="A0A397UPT6"/>
<reference evidence="1 2" key="1">
    <citation type="submission" date="2018-06" db="EMBL/GenBank/DDBJ databases">
        <title>Comparative genomics reveals the genomic features of Rhizophagus irregularis, R. cerebriforme, R. diaphanum and Gigaspora rosea, and their symbiotic lifestyle signature.</title>
        <authorList>
            <person name="Morin E."/>
            <person name="San Clemente H."/>
            <person name="Chen E.C.H."/>
            <person name="De La Providencia I."/>
            <person name="Hainaut M."/>
            <person name="Kuo A."/>
            <person name="Kohler A."/>
            <person name="Murat C."/>
            <person name="Tang N."/>
            <person name="Roy S."/>
            <person name="Loubradou J."/>
            <person name="Henrissat B."/>
            <person name="Grigoriev I.V."/>
            <person name="Corradi N."/>
            <person name="Roux C."/>
            <person name="Martin F.M."/>
        </authorList>
    </citation>
    <scope>NUCLEOTIDE SEQUENCE [LARGE SCALE GENOMIC DNA]</scope>
    <source>
        <strain evidence="1 2">DAOM 194757</strain>
    </source>
</reference>
<evidence type="ECO:0000313" key="1">
    <source>
        <dbReference type="EMBL" id="RIB11551.1"/>
    </source>
</evidence>
<evidence type="ECO:0000313" key="2">
    <source>
        <dbReference type="Proteomes" id="UP000266673"/>
    </source>
</evidence>
<keyword evidence="2" id="KW-1185">Reference proteome</keyword>
<organism evidence="1 2">
    <name type="scientific">Gigaspora rosea</name>
    <dbReference type="NCBI Taxonomy" id="44941"/>
    <lineage>
        <taxon>Eukaryota</taxon>
        <taxon>Fungi</taxon>
        <taxon>Fungi incertae sedis</taxon>
        <taxon>Mucoromycota</taxon>
        <taxon>Glomeromycotina</taxon>
        <taxon>Glomeromycetes</taxon>
        <taxon>Diversisporales</taxon>
        <taxon>Gigasporaceae</taxon>
        <taxon>Gigaspora</taxon>
    </lineage>
</organism>
<protein>
    <submittedName>
        <fullName evidence="1">Uncharacterized protein</fullName>
    </submittedName>
</protein>
<dbReference type="OrthoDB" id="2439068at2759"/>
<gene>
    <name evidence="1" type="ORF">C2G38_2203129</name>
</gene>
<dbReference type="EMBL" id="QKWP01001121">
    <property type="protein sequence ID" value="RIB11551.1"/>
    <property type="molecule type" value="Genomic_DNA"/>
</dbReference>